<dbReference type="PROSITE" id="PS00198">
    <property type="entry name" value="4FE4S_FER_1"/>
    <property type="match status" value="1"/>
</dbReference>
<dbReference type="InterPro" id="IPR017900">
    <property type="entry name" value="4Fe4S_Fe_S_CS"/>
</dbReference>
<dbReference type="PANTHER" id="PTHR47153:SF2">
    <property type="entry name" value="LACTATE UTILIZATION PROTEIN B"/>
    <property type="match status" value="1"/>
</dbReference>
<keyword evidence="4" id="KW-0249">Electron transport</keyword>
<dbReference type="PANTHER" id="PTHR47153">
    <property type="entry name" value="LACTATE UTILIZATION PROTEIN B"/>
    <property type="match status" value="1"/>
</dbReference>
<dbReference type="Gene3D" id="3.40.50.10420">
    <property type="entry name" value="NagB/RpiA/CoA transferase-like"/>
    <property type="match status" value="1"/>
</dbReference>
<dbReference type="SUPFAM" id="SSF100950">
    <property type="entry name" value="NagB/RpiA/CoA transferase-like"/>
    <property type="match status" value="1"/>
</dbReference>
<evidence type="ECO:0000256" key="1">
    <source>
        <dbReference type="ARBA" id="ARBA00022448"/>
    </source>
</evidence>
<dbReference type="GO" id="GO:0006089">
    <property type="term" value="P:lactate metabolic process"/>
    <property type="evidence" value="ECO:0007669"/>
    <property type="project" value="InterPro"/>
</dbReference>
<dbReference type="SUPFAM" id="SSF46548">
    <property type="entry name" value="alpha-helical ferredoxin"/>
    <property type="match status" value="1"/>
</dbReference>
<feature type="domain" description="4Fe-4S ferredoxin-type" evidence="5">
    <location>
        <begin position="301"/>
        <end position="332"/>
    </location>
</feature>
<sequence length="458" mass="51790">MGSNGFGTLRNQISEKLSDKELQRVLLKNTSHYETQYREGIKQFDDFEGCRERLSYIKRRALNNLDKYLLEFESRFIRNGGTVYWADTIEDVAKIISEILPDNPGLIVKSKSMTSEEAGFNKQVQERGDEVVETDLGEFIVQQMGQKPSHITAPAIHLSREQISAFFRTRFGTNENASAEEITDFVRKLLRTKFTESAVGVTGANFIIADTGSVAITENEGNASLTTAWPKKHIVIAGIEKVIPSVKELYLFWPMLASHATGQKISVYNHLISGPARSAELDGPAEMAVILLNNNRHLLLEDMNLRESLNCIRCGACLTVCPVFRRLSGHAYPSVYSGPIGSVTHPHTGGEENGFYISFASNLCGKCSKRCPVKIKLHDLMVYNRHLAVERKQIPSTEGRLIRMIVKRLKSRKGMEFWSPKVRNIAFRIMMRKTWMRYKAPLQFAGKSFNKSMTEKKK</sequence>
<keyword evidence="2" id="KW-0408">Iron</keyword>
<keyword evidence="1" id="KW-0813">Transport</keyword>
<evidence type="ECO:0000256" key="2">
    <source>
        <dbReference type="ARBA" id="ARBA00022485"/>
    </source>
</evidence>
<dbReference type="InterPro" id="IPR009051">
    <property type="entry name" value="Helical_ferredxn"/>
</dbReference>
<evidence type="ECO:0000259" key="5">
    <source>
        <dbReference type="PROSITE" id="PS51379"/>
    </source>
</evidence>
<evidence type="ECO:0000313" key="6">
    <source>
        <dbReference type="EMBL" id="MPM06160.1"/>
    </source>
</evidence>
<protein>
    <submittedName>
        <fullName evidence="6">Lactate utilization protein B</fullName>
    </submittedName>
</protein>
<dbReference type="Pfam" id="PF13183">
    <property type="entry name" value="Fer4_8"/>
    <property type="match status" value="1"/>
</dbReference>
<dbReference type="Pfam" id="PF02589">
    <property type="entry name" value="LUD_dom"/>
    <property type="match status" value="1"/>
</dbReference>
<dbReference type="InterPro" id="IPR004452">
    <property type="entry name" value="LutB/LldF"/>
</dbReference>
<evidence type="ECO:0000256" key="4">
    <source>
        <dbReference type="ARBA" id="ARBA00022982"/>
    </source>
</evidence>
<dbReference type="EMBL" id="VSSQ01001203">
    <property type="protein sequence ID" value="MPM06160.1"/>
    <property type="molecule type" value="Genomic_DNA"/>
</dbReference>
<keyword evidence="2" id="KW-0004">4Fe-4S</keyword>
<dbReference type="AlphaFoldDB" id="A0A644WQQ2"/>
<comment type="caution">
    <text evidence="6">The sequence shown here is derived from an EMBL/GenBank/DDBJ whole genome shotgun (WGS) entry which is preliminary data.</text>
</comment>
<dbReference type="InterPro" id="IPR017896">
    <property type="entry name" value="4Fe4S_Fe-S-bd"/>
</dbReference>
<dbReference type="PROSITE" id="PS51379">
    <property type="entry name" value="4FE4S_FER_2"/>
    <property type="match status" value="1"/>
</dbReference>
<reference evidence="6" key="1">
    <citation type="submission" date="2019-08" db="EMBL/GenBank/DDBJ databases">
        <authorList>
            <person name="Kucharzyk K."/>
            <person name="Murdoch R.W."/>
            <person name="Higgins S."/>
            <person name="Loffler F."/>
        </authorList>
    </citation>
    <scope>NUCLEOTIDE SEQUENCE</scope>
</reference>
<dbReference type="InterPro" id="IPR024185">
    <property type="entry name" value="FTHF_cligase-like_sf"/>
</dbReference>
<dbReference type="InterPro" id="IPR003741">
    <property type="entry name" value="LUD_dom"/>
</dbReference>
<accession>A0A644WQQ2</accession>
<keyword evidence="3" id="KW-0677">Repeat</keyword>
<proteinExistence type="predicted"/>
<name>A0A644WQQ2_9ZZZZ</name>
<keyword evidence="2" id="KW-0411">Iron-sulfur</keyword>
<keyword evidence="2" id="KW-0479">Metal-binding</keyword>
<dbReference type="GO" id="GO:0051539">
    <property type="term" value="F:4 iron, 4 sulfur cluster binding"/>
    <property type="evidence" value="ECO:0007669"/>
    <property type="project" value="UniProtKB-KW"/>
</dbReference>
<gene>
    <name evidence="6" type="primary">lutB_13</name>
    <name evidence="6" type="ORF">SDC9_52456</name>
</gene>
<dbReference type="InterPro" id="IPR037171">
    <property type="entry name" value="NagB/RpiA_transferase-like"/>
</dbReference>
<dbReference type="Gene3D" id="1.10.1060.10">
    <property type="entry name" value="Alpha-helical ferredoxin"/>
    <property type="match status" value="1"/>
</dbReference>
<organism evidence="6">
    <name type="scientific">bioreactor metagenome</name>
    <dbReference type="NCBI Taxonomy" id="1076179"/>
    <lineage>
        <taxon>unclassified sequences</taxon>
        <taxon>metagenomes</taxon>
        <taxon>ecological metagenomes</taxon>
    </lineage>
</organism>
<evidence type="ECO:0000256" key="3">
    <source>
        <dbReference type="ARBA" id="ARBA00022737"/>
    </source>
</evidence>